<evidence type="ECO:0000313" key="1">
    <source>
        <dbReference type="EMBL" id="QQM38510.1"/>
    </source>
</evidence>
<reference evidence="1 2" key="1">
    <citation type="submission" date="2020-12" db="EMBL/GenBank/DDBJ databases">
        <title>A novel species.</title>
        <authorList>
            <person name="Li K."/>
        </authorList>
    </citation>
    <scope>NUCLEOTIDE SEQUENCE [LARGE SCALE GENOMIC DNA]</scope>
    <source>
        <strain evidence="1 2">ZYC-3</strain>
    </source>
</reference>
<dbReference type="EMBL" id="CP066831">
    <property type="protein sequence ID" value="QQM38510.1"/>
    <property type="molecule type" value="Genomic_DNA"/>
</dbReference>
<dbReference type="Proteomes" id="UP000595636">
    <property type="component" value="Chromosome"/>
</dbReference>
<evidence type="ECO:0000313" key="2">
    <source>
        <dbReference type="Proteomes" id="UP000595636"/>
    </source>
</evidence>
<name>A0A7T7KTS5_9ACTN</name>
<dbReference type="KEGG" id="slf:JEQ17_02865"/>
<dbReference type="AlphaFoldDB" id="A0A7T7KTS5"/>
<dbReference type="RefSeq" id="WP_200393677.1">
    <property type="nucleotide sequence ID" value="NZ_CP066831.1"/>
</dbReference>
<sequence>MTDETWHFPPDLRGTFEPEGLTPGQADEALACAWEYVRTIVPAYTNRARYIALARLTAISTVTEFRGEHISPLASPIIAGYDTGELLATLFAGTAVDETMAREYYSSILITAEKSSPHGNAELLSRYTAAIAHSPAQWFRIRDCDAQARLFIAASLACNNIEDAWLTEEQNQILTEICDAMYDAVAYHKHRAEGEICNTFAYAHPSLRQTTYRTYRETLWNIDAHWADTPERTPVVNFLRNIAGPIHMTMRRYRFVEDSLTIGNPETAQTVDQARENVKLWYRISSTPQNNNHYREILASQDRVLFPGFAAMLEEAGQTCPDCQYPSRYTPSPAQFAGVPVCTAHQEEFGAHLAELPGRARRVLGL</sequence>
<protein>
    <submittedName>
        <fullName evidence="1">Uncharacterized protein</fullName>
    </submittedName>
</protein>
<accession>A0A7T7KTS5</accession>
<keyword evidence="2" id="KW-1185">Reference proteome</keyword>
<organism evidence="1 2">
    <name type="scientific">Streptomyces liliifuscus</name>
    <dbReference type="NCBI Taxonomy" id="2797636"/>
    <lineage>
        <taxon>Bacteria</taxon>
        <taxon>Bacillati</taxon>
        <taxon>Actinomycetota</taxon>
        <taxon>Actinomycetes</taxon>
        <taxon>Kitasatosporales</taxon>
        <taxon>Streptomycetaceae</taxon>
        <taxon>Streptomyces</taxon>
    </lineage>
</organism>
<gene>
    <name evidence="1" type="ORF">JEQ17_02865</name>
</gene>
<proteinExistence type="predicted"/>